<keyword evidence="3" id="KW-1133">Transmembrane helix</keyword>
<dbReference type="GeneID" id="86821626"/>
<sequence length="285" mass="32865">MKCPYCGEEVKPGTLFCPKCLTEVPWVSEYNTVETLITQKKHEEEKKVCQERKKEQMQKEIRQKKRRLFFLCGFAVVSILGTILLGVGYYRMNSYAYQYQAGVKAYNQEDYDQAMDHMDQALSMEPDNPNANLMMAKIFDAQEDYASVEKILTVFLKEHPDNLEAYGVLLSAMEKNQDVEAIRELLQMCTNPDVLEEYSEYICPDLNTDFQSGTYHKKPMKVEISGECEKIYYTLDGTIPDEDSKIYTGPIKLKEGVTVLYAYGVNKKGIPGDIIYRKYVLEPED</sequence>
<dbReference type="Gene3D" id="1.25.40.10">
    <property type="entry name" value="Tetratricopeptide repeat domain"/>
    <property type="match status" value="1"/>
</dbReference>
<dbReference type="PATRIC" id="fig|476272.21.peg.3380"/>
<dbReference type="InterPro" id="IPR019734">
    <property type="entry name" value="TPR_rpt"/>
</dbReference>
<reference evidence="5 6" key="1">
    <citation type="submission" date="2009-01" db="EMBL/GenBank/DDBJ databases">
        <authorList>
            <person name="Fulton L."/>
            <person name="Clifton S."/>
            <person name="Fulton B."/>
            <person name="Xu J."/>
            <person name="Minx P."/>
            <person name="Pepin K.H."/>
            <person name="Johnson M."/>
            <person name="Bhonagiri V."/>
            <person name="Nash W.E."/>
            <person name="Mardis E.R."/>
            <person name="Wilson R.K."/>
        </authorList>
    </citation>
    <scope>NUCLEOTIDE SEQUENCE [LARGE SCALE GENOMIC DNA]</scope>
    <source>
        <strain evidence="6">DSM 10507 / JCM 14656 / S5a33</strain>
    </source>
</reference>
<feature type="transmembrane region" description="Helical" evidence="3">
    <location>
        <begin position="68"/>
        <end position="90"/>
    </location>
</feature>
<evidence type="ECO:0000256" key="1">
    <source>
        <dbReference type="PROSITE-ProRule" id="PRU00339"/>
    </source>
</evidence>
<reference evidence="5 6" key="2">
    <citation type="submission" date="2009-02" db="EMBL/GenBank/DDBJ databases">
        <title>Draft genome sequence of Blautia hydrogenotrophica DSM 10507 (Ruminococcus hydrogenotrophicus DSM 10507).</title>
        <authorList>
            <person name="Sudarsanam P."/>
            <person name="Ley R."/>
            <person name="Guruge J."/>
            <person name="Turnbaugh P.J."/>
            <person name="Mahowald M."/>
            <person name="Liep D."/>
            <person name="Gordon J."/>
        </authorList>
    </citation>
    <scope>NUCLEOTIDE SEQUENCE [LARGE SCALE GENOMIC DNA]</scope>
    <source>
        <strain evidence="6">DSM 10507 / JCM 14656 / S5a33</strain>
    </source>
</reference>
<dbReference type="SUPFAM" id="SSF48452">
    <property type="entry name" value="TPR-like"/>
    <property type="match status" value="1"/>
</dbReference>
<feature type="repeat" description="TPR" evidence="1">
    <location>
        <begin position="95"/>
        <end position="128"/>
    </location>
</feature>
<dbReference type="Pfam" id="PF14559">
    <property type="entry name" value="TPR_19"/>
    <property type="match status" value="1"/>
</dbReference>
<dbReference type="RefSeq" id="WP_005945490.1">
    <property type="nucleotide sequence ID" value="NZ_CP136423.1"/>
</dbReference>
<keyword evidence="1" id="KW-0802">TPR repeat</keyword>
<keyword evidence="3" id="KW-0812">Transmembrane</keyword>
<feature type="domain" description="GH29D-like beta-sandwich" evidence="4">
    <location>
        <begin position="211"/>
        <end position="273"/>
    </location>
</feature>
<gene>
    <name evidence="5" type="ORF">RUMHYD_00372</name>
</gene>
<dbReference type="Proteomes" id="UP000003100">
    <property type="component" value="Unassembled WGS sequence"/>
</dbReference>
<proteinExistence type="predicted"/>
<keyword evidence="2" id="KW-0175">Coiled coil</keyword>
<dbReference type="AlphaFoldDB" id="C0CHQ8"/>
<protein>
    <recommendedName>
        <fullName evidence="4">GH29D-like beta-sandwich domain-containing protein</fullName>
    </recommendedName>
</protein>
<dbReference type="EMBL" id="ACBZ01000015">
    <property type="protein sequence ID" value="EEG50658.1"/>
    <property type="molecule type" value="Genomic_DNA"/>
</dbReference>
<name>C0CHQ8_BLAHS</name>
<evidence type="ECO:0000259" key="4">
    <source>
        <dbReference type="Pfam" id="PF13290"/>
    </source>
</evidence>
<comment type="caution">
    <text evidence="5">The sequence shown here is derived from an EMBL/GenBank/DDBJ whole genome shotgun (WGS) entry which is preliminary data.</text>
</comment>
<accession>C0CHQ8</accession>
<dbReference type="Pfam" id="PF13290">
    <property type="entry name" value="CHB_HEX_C_1"/>
    <property type="match status" value="1"/>
</dbReference>
<dbReference type="InterPro" id="IPR059177">
    <property type="entry name" value="GH29D-like_dom"/>
</dbReference>
<dbReference type="InterPro" id="IPR011990">
    <property type="entry name" value="TPR-like_helical_dom_sf"/>
</dbReference>
<evidence type="ECO:0000313" key="6">
    <source>
        <dbReference type="Proteomes" id="UP000003100"/>
    </source>
</evidence>
<evidence type="ECO:0000256" key="2">
    <source>
        <dbReference type="SAM" id="Coils"/>
    </source>
</evidence>
<dbReference type="PROSITE" id="PS50005">
    <property type="entry name" value="TPR"/>
    <property type="match status" value="1"/>
</dbReference>
<feature type="coiled-coil region" evidence="2">
    <location>
        <begin position="39"/>
        <end position="67"/>
    </location>
</feature>
<dbReference type="HOGENOM" id="CLU_040024_0_0_9"/>
<keyword evidence="3" id="KW-0472">Membrane</keyword>
<evidence type="ECO:0000313" key="5">
    <source>
        <dbReference type="EMBL" id="EEG50658.1"/>
    </source>
</evidence>
<organism evidence="5 6">
    <name type="scientific">Blautia hydrogenotrophica (strain DSM 10507 / JCM 14656 / S5a33)</name>
    <name type="common">Ruminococcus hydrogenotrophicus</name>
    <dbReference type="NCBI Taxonomy" id="476272"/>
    <lineage>
        <taxon>Bacteria</taxon>
        <taxon>Bacillati</taxon>
        <taxon>Bacillota</taxon>
        <taxon>Clostridia</taxon>
        <taxon>Lachnospirales</taxon>
        <taxon>Lachnospiraceae</taxon>
        <taxon>Blautia</taxon>
    </lineage>
</organism>
<keyword evidence="6" id="KW-1185">Reference proteome</keyword>
<evidence type="ECO:0000256" key="3">
    <source>
        <dbReference type="SAM" id="Phobius"/>
    </source>
</evidence>
<dbReference type="eggNOG" id="COG0457">
    <property type="taxonomic scope" value="Bacteria"/>
</dbReference>